<feature type="chain" id="PRO_5032689694" evidence="1">
    <location>
        <begin position="21"/>
        <end position="88"/>
    </location>
</feature>
<dbReference type="EMBL" id="JACSDZ010000017">
    <property type="protein sequence ID" value="KAF7384789.1"/>
    <property type="molecule type" value="Genomic_DNA"/>
</dbReference>
<dbReference type="Proteomes" id="UP000617340">
    <property type="component" value="Unassembled WGS sequence"/>
</dbReference>
<keyword evidence="3" id="KW-1185">Reference proteome</keyword>
<dbReference type="AlphaFoldDB" id="A0A834JAE4"/>
<comment type="caution">
    <text evidence="2">The sequence shown here is derived from an EMBL/GenBank/DDBJ whole genome shotgun (WGS) entry which is preliminary data.</text>
</comment>
<gene>
    <name evidence="2" type="ORF">HZH68_014401</name>
</gene>
<evidence type="ECO:0000313" key="3">
    <source>
        <dbReference type="Proteomes" id="UP000617340"/>
    </source>
</evidence>
<sequence length="88" mass="10170">MHAFSRRDVPLAALFGVVFASLSRTRPDTSRKPLEIAPRKITDGREDVDTLDDYFLEHSLWKNGTRRSFVGNPRLFDSRSSSLFTRRE</sequence>
<name>A0A834JAE4_VESGE</name>
<organism evidence="2 3">
    <name type="scientific">Vespula germanica</name>
    <name type="common">German yellow jacket</name>
    <name type="synonym">Paravespula germanica</name>
    <dbReference type="NCBI Taxonomy" id="30212"/>
    <lineage>
        <taxon>Eukaryota</taxon>
        <taxon>Metazoa</taxon>
        <taxon>Ecdysozoa</taxon>
        <taxon>Arthropoda</taxon>
        <taxon>Hexapoda</taxon>
        <taxon>Insecta</taxon>
        <taxon>Pterygota</taxon>
        <taxon>Neoptera</taxon>
        <taxon>Endopterygota</taxon>
        <taxon>Hymenoptera</taxon>
        <taxon>Apocrita</taxon>
        <taxon>Aculeata</taxon>
        <taxon>Vespoidea</taxon>
        <taxon>Vespidae</taxon>
        <taxon>Vespinae</taxon>
        <taxon>Vespula</taxon>
    </lineage>
</organism>
<protein>
    <submittedName>
        <fullName evidence="2">Uncharacterized protein</fullName>
    </submittedName>
</protein>
<reference evidence="2" key="1">
    <citation type="journal article" date="2020" name="G3 (Bethesda)">
        <title>High-Quality Assemblies for Three Invasive Social Wasps from the &lt;i&gt;Vespula&lt;/i&gt; Genus.</title>
        <authorList>
            <person name="Harrop T.W.R."/>
            <person name="Guhlin J."/>
            <person name="McLaughlin G.M."/>
            <person name="Permina E."/>
            <person name="Stockwell P."/>
            <person name="Gilligan J."/>
            <person name="Le Lec M.F."/>
            <person name="Gruber M.A.M."/>
            <person name="Quinn O."/>
            <person name="Lovegrove M."/>
            <person name="Duncan E.J."/>
            <person name="Remnant E.J."/>
            <person name="Van Eeckhoven J."/>
            <person name="Graham B."/>
            <person name="Knapp R.A."/>
            <person name="Langford K.W."/>
            <person name="Kronenberg Z."/>
            <person name="Press M.O."/>
            <person name="Eacker S.M."/>
            <person name="Wilson-Rankin E.E."/>
            <person name="Purcell J."/>
            <person name="Lester P.J."/>
            <person name="Dearden P.K."/>
        </authorList>
    </citation>
    <scope>NUCLEOTIDE SEQUENCE</scope>
    <source>
        <strain evidence="2">Linc-1</strain>
    </source>
</reference>
<evidence type="ECO:0000256" key="1">
    <source>
        <dbReference type="SAM" id="SignalP"/>
    </source>
</evidence>
<feature type="signal peptide" evidence="1">
    <location>
        <begin position="1"/>
        <end position="20"/>
    </location>
</feature>
<proteinExistence type="predicted"/>
<keyword evidence="1" id="KW-0732">Signal</keyword>
<accession>A0A834JAE4</accession>
<evidence type="ECO:0000313" key="2">
    <source>
        <dbReference type="EMBL" id="KAF7384789.1"/>
    </source>
</evidence>